<feature type="compositionally biased region" description="Polar residues" evidence="1">
    <location>
        <begin position="81"/>
        <end position="93"/>
    </location>
</feature>
<evidence type="ECO:0000313" key="3">
    <source>
        <dbReference type="Proteomes" id="UP000238348"/>
    </source>
</evidence>
<sequence length="152" mass="16474">MNEDETISATIQVKTRIYGSDGGWHMKKKHETLKRPSLFYVFVDLGPETPSTFVIPSTVVADVVRETHKMAQNAGEERQGAQISSPRSTASGTDGSGTARGICPDASIHARPCRDQGPREGSRGRPRPRVTPANLRDSYRNISGGEGIRTPG</sequence>
<name>A0A2L0F9W2_SORCE</name>
<dbReference type="AlphaFoldDB" id="A0A2L0F9W2"/>
<feature type="region of interest" description="Disordered" evidence="1">
    <location>
        <begin position="71"/>
        <end position="152"/>
    </location>
</feature>
<dbReference type="EMBL" id="CP012673">
    <property type="protein sequence ID" value="AUX48239.1"/>
    <property type="molecule type" value="Genomic_DNA"/>
</dbReference>
<gene>
    <name evidence="2" type="ORF">SOCE26_097700</name>
</gene>
<accession>A0A2L0F9W2</accession>
<feature type="compositionally biased region" description="Basic and acidic residues" evidence="1">
    <location>
        <begin position="112"/>
        <end position="123"/>
    </location>
</feature>
<evidence type="ECO:0000256" key="1">
    <source>
        <dbReference type="SAM" id="MobiDB-lite"/>
    </source>
</evidence>
<dbReference type="Proteomes" id="UP000238348">
    <property type="component" value="Chromosome"/>
</dbReference>
<organism evidence="2 3">
    <name type="scientific">Sorangium cellulosum</name>
    <name type="common">Polyangium cellulosum</name>
    <dbReference type="NCBI Taxonomy" id="56"/>
    <lineage>
        <taxon>Bacteria</taxon>
        <taxon>Pseudomonadati</taxon>
        <taxon>Myxococcota</taxon>
        <taxon>Polyangia</taxon>
        <taxon>Polyangiales</taxon>
        <taxon>Polyangiaceae</taxon>
        <taxon>Sorangium</taxon>
    </lineage>
</organism>
<evidence type="ECO:0000313" key="2">
    <source>
        <dbReference type="EMBL" id="AUX48239.1"/>
    </source>
</evidence>
<protein>
    <submittedName>
        <fullName evidence="2">Uncharacterized protein</fullName>
    </submittedName>
</protein>
<reference evidence="2 3" key="1">
    <citation type="submission" date="2015-09" db="EMBL/GenBank/DDBJ databases">
        <title>Sorangium comparison.</title>
        <authorList>
            <person name="Zaburannyi N."/>
            <person name="Bunk B."/>
            <person name="Overmann J."/>
            <person name="Mueller R."/>
        </authorList>
    </citation>
    <scope>NUCLEOTIDE SEQUENCE [LARGE SCALE GENOMIC DNA]</scope>
    <source>
        <strain evidence="2 3">So ce26</strain>
    </source>
</reference>
<proteinExistence type="predicted"/>